<dbReference type="Proteomes" id="UP000272428">
    <property type="component" value="Unassembled WGS sequence"/>
</dbReference>
<keyword evidence="3" id="KW-1185">Reference proteome</keyword>
<accession>A0A495SA36</accession>
<protein>
    <recommendedName>
        <fullName evidence="4">Beta-carotene 15,15'-monooxygenase</fullName>
    </recommendedName>
</protein>
<feature type="transmembrane region" description="Helical" evidence="1">
    <location>
        <begin position="203"/>
        <end position="231"/>
    </location>
</feature>
<dbReference type="OrthoDB" id="1436627at2"/>
<comment type="caution">
    <text evidence="2">The sequence shown here is derived from an EMBL/GenBank/DDBJ whole genome shotgun (WGS) entry which is preliminary data.</text>
</comment>
<keyword evidence="1" id="KW-0472">Membrane</keyword>
<proteinExistence type="predicted"/>
<evidence type="ECO:0000256" key="1">
    <source>
        <dbReference type="SAM" id="Phobius"/>
    </source>
</evidence>
<keyword evidence="1" id="KW-1133">Transmembrane helix</keyword>
<keyword evidence="1" id="KW-0812">Transmembrane</keyword>
<organism evidence="2 3">
    <name type="scientific">Chryseobacterium defluvii</name>
    <dbReference type="NCBI Taxonomy" id="160396"/>
    <lineage>
        <taxon>Bacteria</taxon>
        <taxon>Pseudomonadati</taxon>
        <taxon>Bacteroidota</taxon>
        <taxon>Flavobacteriia</taxon>
        <taxon>Flavobacteriales</taxon>
        <taxon>Weeksellaceae</taxon>
        <taxon>Chryseobacterium group</taxon>
        <taxon>Chryseobacterium</taxon>
    </lineage>
</organism>
<dbReference type="RefSeq" id="WP_121462687.1">
    <property type="nucleotide sequence ID" value="NZ_RBXB01000003.1"/>
</dbReference>
<feature type="transmembrane region" description="Helical" evidence="1">
    <location>
        <begin position="85"/>
        <end position="109"/>
    </location>
</feature>
<gene>
    <name evidence="2" type="ORF">BCF58_3134</name>
</gene>
<sequence>MSEFNEFDQQGSVPEKNTGSIISHAFEMYKGVFLYAIVAMIIYMIGDFFLQSVTGFSSWNSFKEMKDYDGDYSGFRYWNSPGLGLYYSLSNVLIILLSPLFVGLIYMVNKYNTKNAIEFSDLFIGYRQNFVNILIYSIISSIILGISLMLCVLPFIFVFPFFLIGYPILLFENASAIDALTKSFNVAKENYGTFLGASFLGGLLSVCGFLACCIGIIITAPFIMAVMYSAYCAFLGKPRQITFTNDK</sequence>
<evidence type="ECO:0008006" key="4">
    <source>
        <dbReference type="Google" id="ProtNLM"/>
    </source>
</evidence>
<name>A0A495SA36_9FLAO</name>
<feature type="transmembrane region" description="Helical" evidence="1">
    <location>
        <begin position="130"/>
        <end position="163"/>
    </location>
</feature>
<reference evidence="2 3" key="1">
    <citation type="submission" date="2018-10" db="EMBL/GenBank/DDBJ databases">
        <title>Genomic Encyclopedia of Archaeal and Bacterial Type Strains, Phase II (KMG-II): from individual species to whole genera.</title>
        <authorList>
            <person name="Goeker M."/>
        </authorList>
    </citation>
    <scope>NUCLEOTIDE SEQUENCE [LARGE SCALE GENOMIC DNA]</scope>
    <source>
        <strain evidence="2 3">DSM 14219</strain>
    </source>
</reference>
<dbReference type="AlphaFoldDB" id="A0A495SA36"/>
<feature type="transmembrane region" description="Helical" evidence="1">
    <location>
        <begin position="32"/>
        <end position="50"/>
    </location>
</feature>
<dbReference type="EMBL" id="RBXB01000003">
    <property type="protein sequence ID" value="RKS96702.1"/>
    <property type="molecule type" value="Genomic_DNA"/>
</dbReference>
<evidence type="ECO:0000313" key="3">
    <source>
        <dbReference type="Proteomes" id="UP000272428"/>
    </source>
</evidence>
<evidence type="ECO:0000313" key="2">
    <source>
        <dbReference type="EMBL" id="RKS96702.1"/>
    </source>
</evidence>